<accession>I3WYJ2</accession>
<proteinExistence type="predicted"/>
<gene>
    <name evidence="1" type="ORF">USDA257_c00960</name>
</gene>
<dbReference type="STRING" id="1185652.USDA257_c00960"/>
<dbReference type="Proteomes" id="UP000006180">
    <property type="component" value="Chromosome"/>
</dbReference>
<evidence type="ECO:0000313" key="1">
    <source>
        <dbReference type="EMBL" id="AFL48698.1"/>
    </source>
</evidence>
<sequence length="41" mass="4858">MMLLRPEPTGDLLRLEHERAMGQLTALIYQFALLTRYPEIR</sequence>
<name>I3WYJ2_SINF2</name>
<evidence type="ECO:0000313" key="2">
    <source>
        <dbReference type="Proteomes" id="UP000006180"/>
    </source>
</evidence>
<dbReference type="AlphaFoldDB" id="I3WYJ2"/>
<dbReference type="KEGG" id="sfd:USDA257_c00960"/>
<reference evidence="1 2" key="1">
    <citation type="journal article" date="2012" name="J. Bacteriol.">
        <title>Complete genome sequence of the broad-host-range strain Sinorhizobium fredii USDA257.</title>
        <authorList>
            <person name="Schuldes J."/>
            <person name="Rodriguez Orbegoso M."/>
            <person name="Schmeisser C."/>
            <person name="Krishnan H.B."/>
            <person name="Daniel R."/>
            <person name="Streit W.R."/>
        </authorList>
    </citation>
    <scope>NUCLEOTIDE SEQUENCE [LARGE SCALE GENOMIC DNA]</scope>
    <source>
        <strain evidence="1 2">USDA 257</strain>
    </source>
</reference>
<protein>
    <submittedName>
        <fullName evidence="1">Uncharacterized protein</fullName>
    </submittedName>
</protein>
<dbReference type="HOGENOM" id="CLU_3276703_0_0_5"/>
<organism evidence="1 2">
    <name type="scientific">Sinorhizobium fredii (strain USDA 257)</name>
    <dbReference type="NCBI Taxonomy" id="1185652"/>
    <lineage>
        <taxon>Bacteria</taxon>
        <taxon>Pseudomonadati</taxon>
        <taxon>Pseudomonadota</taxon>
        <taxon>Alphaproteobacteria</taxon>
        <taxon>Hyphomicrobiales</taxon>
        <taxon>Rhizobiaceae</taxon>
        <taxon>Sinorhizobium/Ensifer group</taxon>
        <taxon>Sinorhizobium</taxon>
    </lineage>
</organism>
<dbReference type="EMBL" id="CP003563">
    <property type="protein sequence ID" value="AFL48698.1"/>
    <property type="molecule type" value="Genomic_DNA"/>
</dbReference>